<evidence type="ECO:0000313" key="2">
    <source>
        <dbReference type="RefSeq" id="XP_065665766.1"/>
    </source>
</evidence>
<dbReference type="GeneID" id="136087208"/>
<sequence>MKKALTDLDLMRCNFPCAGHKINSYTVDFLKKFNIIRYTNCKGRNIINIKRFNKDDELRTIEIAEAEARKYEEVNLLKDKLNSLIAKCKSLVSLFRHSEGNYLFEGYYLDIVKVIIVASEY</sequence>
<proteinExistence type="predicted"/>
<keyword evidence="1" id="KW-1185">Reference proteome</keyword>
<reference evidence="2" key="1">
    <citation type="submission" date="2025-08" db="UniProtKB">
        <authorList>
            <consortium name="RefSeq"/>
        </authorList>
    </citation>
    <scope>IDENTIFICATION</scope>
</reference>
<evidence type="ECO:0000313" key="1">
    <source>
        <dbReference type="Proteomes" id="UP001652625"/>
    </source>
</evidence>
<organism evidence="1 2">
    <name type="scientific">Hydra vulgaris</name>
    <name type="common">Hydra</name>
    <name type="synonym">Hydra attenuata</name>
    <dbReference type="NCBI Taxonomy" id="6087"/>
    <lineage>
        <taxon>Eukaryota</taxon>
        <taxon>Metazoa</taxon>
        <taxon>Cnidaria</taxon>
        <taxon>Hydrozoa</taxon>
        <taxon>Hydroidolina</taxon>
        <taxon>Anthoathecata</taxon>
        <taxon>Aplanulata</taxon>
        <taxon>Hydridae</taxon>
        <taxon>Hydra</taxon>
    </lineage>
</organism>
<protein>
    <submittedName>
        <fullName evidence="2">Uncharacterized protein LOC136087208</fullName>
    </submittedName>
</protein>
<accession>A0ABM4CV12</accession>
<dbReference type="Proteomes" id="UP001652625">
    <property type="component" value="Chromosome 11"/>
</dbReference>
<dbReference type="RefSeq" id="XP_065665766.1">
    <property type="nucleotide sequence ID" value="XM_065809694.1"/>
</dbReference>
<name>A0ABM4CV12_HYDVU</name>
<gene>
    <name evidence="2" type="primary">LOC136087208</name>
</gene>